<feature type="domain" description="HTH cro/C1-type" evidence="1">
    <location>
        <begin position="18"/>
        <end position="72"/>
    </location>
</feature>
<dbReference type="Pfam" id="PF19054">
    <property type="entry name" value="DUF5753"/>
    <property type="match status" value="1"/>
</dbReference>
<dbReference type="Proteomes" id="UP000619244">
    <property type="component" value="Unassembled WGS sequence"/>
</dbReference>
<evidence type="ECO:0000259" key="1">
    <source>
        <dbReference type="PROSITE" id="PS50943"/>
    </source>
</evidence>
<evidence type="ECO:0000313" key="2">
    <source>
        <dbReference type="EMBL" id="GGY10166.1"/>
    </source>
</evidence>
<sequence>MTVIENPMYSRQRLARRLRKGREKAELTQQQVAESFGWSPSKVIRLESGTKPANVPDVMVLLNAYGIAGEEAEQLIELARVARQPSRYARYKDIMSPEFEAFLAYEESASVIRDFARNVVPGLLQTEEYAEEVLKSFDVPEAELDTRVALRMDRKKVLENETKFFYILDESVLRRQVGSEATMRRQYEALAMANARPNVKVMFVPFKAGLYPFFRAPYTILEFPDSREELIAYLEKPETQEILSEKMPKSNRPNPSEYLAKFYEVERSLALDLSEGDWS</sequence>
<dbReference type="EMBL" id="BMVU01000072">
    <property type="protein sequence ID" value="GGY10166.1"/>
    <property type="molecule type" value="Genomic_DNA"/>
</dbReference>
<protein>
    <submittedName>
        <fullName evidence="2">Transcriptional regulator</fullName>
    </submittedName>
</protein>
<gene>
    <name evidence="2" type="ORF">GCM10010358_73390</name>
</gene>
<organism evidence="2 3">
    <name type="scientific">Streptomyces minutiscleroticus</name>
    <dbReference type="NCBI Taxonomy" id="68238"/>
    <lineage>
        <taxon>Bacteria</taxon>
        <taxon>Bacillati</taxon>
        <taxon>Actinomycetota</taxon>
        <taxon>Actinomycetes</taxon>
        <taxon>Kitasatosporales</taxon>
        <taxon>Streptomycetaceae</taxon>
        <taxon>Streptomyces</taxon>
    </lineage>
</organism>
<dbReference type="Gene3D" id="1.10.260.40">
    <property type="entry name" value="lambda repressor-like DNA-binding domains"/>
    <property type="match status" value="1"/>
</dbReference>
<dbReference type="PROSITE" id="PS50943">
    <property type="entry name" value="HTH_CROC1"/>
    <property type="match status" value="1"/>
</dbReference>
<name>A0A918U8J1_9ACTN</name>
<dbReference type="InterPro" id="IPR043917">
    <property type="entry name" value="DUF5753"/>
</dbReference>
<reference evidence="2" key="2">
    <citation type="submission" date="2020-09" db="EMBL/GenBank/DDBJ databases">
        <authorList>
            <person name="Sun Q."/>
            <person name="Ohkuma M."/>
        </authorList>
    </citation>
    <scope>NUCLEOTIDE SEQUENCE</scope>
    <source>
        <strain evidence="2">JCM 4790</strain>
    </source>
</reference>
<keyword evidence="3" id="KW-1185">Reference proteome</keyword>
<reference evidence="2" key="1">
    <citation type="journal article" date="2014" name="Int. J. Syst. Evol. Microbiol.">
        <title>Complete genome sequence of Corynebacterium casei LMG S-19264T (=DSM 44701T), isolated from a smear-ripened cheese.</title>
        <authorList>
            <consortium name="US DOE Joint Genome Institute (JGI-PGF)"/>
            <person name="Walter F."/>
            <person name="Albersmeier A."/>
            <person name="Kalinowski J."/>
            <person name="Ruckert C."/>
        </authorList>
    </citation>
    <scope>NUCLEOTIDE SEQUENCE</scope>
    <source>
        <strain evidence="2">JCM 4790</strain>
    </source>
</reference>
<dbReference type="RefSeq" id="WP_190194632.1">
    <property type="nucleotide sequence ID" value="NZ_BMVU01000072.1"/>
</dbReference>
<dbReference type="Pfam" id="PF13560">
    <property type="entry name" value="HTH_31"/>
    <property type="match status" value="1"/>
</dbReference>
<comment type="caution">
    <text evidence="2">The sequence shown here is derived from an EMBL/GenBank/DDBJ whole genome shotgun (WGS) entry which is preliminary data.</text>
</comment>
<dbReference type="SMART" id="SM00530">
    <property type="entry name" value="HTH_XRE"/>
    <property type="match status" value="1"/>
</dbReference>
<dbReference type="CDD" id="cd00093">
    <property type="entry name" value="HTH_XRE"/>
    <property type="match status" value="1"/>
</dbReference>
<dbReference type="InterPro" id="IPR010982">
    <property type="entry name" value="Lambda_DNA-bd_dom_sf"/>
</dbReference>
<dbReference type="InterPro" id="IPR001387">
    <property type="entry name" value="Cro/C1-type_HTH"/>
</dbReference>
<dbReference type="SUPFAM" id="SSF47413">
    <property type="entry name" value="lambda repressor-like DNA-binding domains"/>
    <property type="match status" value="1"/>
</dbReference>
<dbReference type="AlphaFoldDB" id="A0A918U8J1"/>
<dbReference type="GO" id="GO:0003677">
    <property type="term" value="F:DNA binding"/>
    <property type="evidence" value="ECO:0007669"/>
    <property type="project" value="InterPro"/>
</dbReference>
<accession>A0A918U8J1</accession>
<evidence type="ECO:0000313" key="3">
    <source>
        <dbReference type="Proteomes" id="UP000619244"/>
    </source>
</evidence>
<proteinExistence type="predicted"/>